<accession>J6F3A3</accession>
<name>J6F3A3_TRIAS</name>
<dbReference type="VEuPathDB" id="FungiDB:A1Q1_01195"/>
<comment type="caution">
    <text evidence="1">The sequence shown here is derived from an EMBL/GenBank/DDBJ whole genome shotgun (WGS) entry which is preliminary data.</text>
</comment>
<dbReference type="EMBL" id="ALBS01000161">
    <property type="protein sequence ID" value="EJT49697.1"/>
    <property type="molecule type" value="Genomic_DNA"/>
</dbReference>
<gene>
    <name evidence="1" type="ORF">A1Q1_01195</name>
</gene>
<dbReference type="GeneID" id="25984709"/>
<dbReference type="HOGENOM" id="CLU_1027399_0_0_1"/>
<dbReference type="KEGG" id="tasa:A1Q1_01195"/>
<evidence type="ECO:0000313" key="2">
    <source>
        <dbReference type="Proteomes" id="UP000002748"/>
    </source>
</evidence>
<reference evidence="1 2" key="1">
    <citation type="journal article" date="2012" name="Eukaryot. Cell">
        <title>Draft genome sequence of CBS 2479, the standard type strain of Trichosporon asahii.</title>
        <authorList>
            <person name="Yang R.Y."/>
            <person name="Li H.T."/>
            <person name="Zhu H."/>
            <person name="Zhou G.P."/>
            <person name="Wang M."/>
            <person name="Wang L."/>
        </authorList>
    </citation>
    <scope>NUCLEOTIDE SEQUENCE [LARGE SCALE GENOMIC DNA]</scope>
    <source>
        <strain evidence="2">ATCC 90039 / CBS 2479 / JCM 2466 / KCTC 7840 / NCYC 2677 / UAMH 7654</strain>
    </source>
</reference>
<organism evidence="1 2">
    <name type="scientific">Trichosporon asahii var. asahii (strain ATCC 90039 / CBS 2479 / JCM 2466 / KCTC 7840 / NBRC 103889/ NCYC 2677 / UAMH 7654)</name>
    <name type="common">Yeast</name>
    <dbReference type="NCBI Taxonomy" id="1186058"/>
    <lineage>
        <taxon>Eukaryota</taxon>
        <taxon>Fungi</taxon>
        <taxon>Dikarya</taxon>
        <taxon>Basidiomycota</taxon>
        <taxon>Agaricomycotina</taxon>
        <taxon>Tremellomycetes</taxon>
        <taxon>Trichosporonales</taxon>
        <taxon>Trichosporonaceae</taxon>
        <taxon>Trichosporon</taxon>
    </lineage>
</organism>
<dbReference type="AlphaFoldDB" id="J6F3A3"/>
<protein>
    <submittedName>
        <fullName evidence="1">Uncharacterized protein</fullName>
    </submittedName>
</protein>
<sequence>MRITCSFPKNDTVKAACCYNDSIPNQLSQFNLTQDIASFCVVNDDLDYVVNCVAEHDISIDECHIEGVQAASTTGDKDSSWAPAPSRPKRLGLLVTSLLGLTLLMGVSAADSNFTICKTFTASDTADWDFNARTEAKLLSSSYTDCRGSHQTCSVTDDVPVSWSVAWSSPPGVEVRADVHPLINMIQEANDTQKYGENVSWPEIPNHKVWMFPHTAVVAMEGSAAATRVPGTFSDCDNKNTYQGSALVPRADDFWAKAVQDI</sequence>
<evidence type="ECO:0000313" key="1">
    <source>
        <dbReference type="EMBL" id="EJT49697.1"/>
    </source>
</evidence>
<proteinExistence type="predicted"/>
<dbReference type="RefSeq" id="XP_014180945.1">
    <property type="nucleotide sequence ID" value="XM_014325470.1"/>
</dbReference>
<dbReference type="Proteomes" id="UP000002748">
    <property type="component" value="Unassembled WGS sequence"/>
</dbReference>